<feature type="compositionally biased region" description="Low complexity" evidence="1">
    <location>
        <begin position="269"/>
        <end position="285"/>
    </location>
</feature>
<dbReference type="GO" id="GO:0051020">
    <property type="term" value="F:GTPase binding"/>
    <property type="evidence" value="ECO:0007669"/>
    <property type="project" value="TreeGrafter"/>
</dbReference>
<reference evidence="5 6" key="1">
    <citation type="journal article" date="2023" name="Mol. Biol. Evol.">
        <title>Genomics of Secondarily Temperate Adaptation in the Only Non-Antarctic Icefish.</title>
        <authorList>
            <person name="Rivera-Colon A.G."/>
            <person name="Rayamajhi N."/>
            <person name="Minhas B.F."/>
            <person name="Madrigal G."/>
            <person name="Bilyk K.T."/>
            <person name="Yoon V."/>
            <person name="Hune M."/>
            <person name="Gregory S."/>
            <person name="Cheng C.H.C."/>
            <person name="Catchen J.M."/>
        </authorList>
    </citation>
    <scope>NUCLEOTIDE SEQUENCE [LARGE SCALE GENOMIC DNA]</scope>
    <source>
        <tissue evidence="5">White muscle</tissue>
    </source>
</reference>
<organism evidence="5 6">
    <name type="scientific">Champsocephalus gunnari</name>
    <name type="common">Mackerel icefish</name>
    <dbReference type="NCBI Taxonomy" id="52237"/>
    <lineage>
        <taxon>Eukaryota</taxon>
        <taxon>Metazoa</taxon>
        <taxon>Chordata</taxon>
        <taxon>Craniata</taxon>
        <taxon>Vertebrata</taxon>
        <taxon>Euteleostomi</taxon>
        <taxon>Actinopterygii</taxon>
        <taxon>Neopterygii</taxon>
        <taxon>Teleostei</taxon>
        <taxon>Neoteleostei</taxon>
        <taxon>Acanthomorphata</taxon>
        <taxon>Eupercaria</taxon>
        <taxon>Perciformes</taxon>
        <taxon>Notothenioidei</taxon>
        <taxon>Channichthyidae</taxon>
        <taxon>Champsocephalus</taxon>
    </lineage>
</organism>
<dbReference type="PROSITE" id="PS51126">
    <property type="entry name" value="DILUTE"/>
    <property type="match status" value="1"/>
</dbReference>
<dbReference type="SUPFAM" id="SSF49879">
    <property type="entry name" value="SMAD/FHA domain"/>
    <property type="match status" value="1"/>
</dbReference>
<dbReference type="Proteomes" id="UP001331515">
    <property type="component" value="Unassembled WGS sequence"/>
</dbReference>
<dbReference type="EMBL" id="JAURVH010001530">
    <property type="protein sequence ID" value="KAK5906436.1"/>
    <property type="molecule type" value="Genomic_DNA"/>
</dbReference>
<dbReference type="GO" id="GO:0001525">
    <property type="term" value="P:angiogenesis"/>
    <property type="evidence" value="ECO:0007669"/>
    <property type="project" value="TreeGrafter"/>
</dbReference>
<evidence type="ECO:0000259" key="2">
    <source>
        <dbReference type="PROSITE" id="PS50106"/>
    </source>
</evidence>
<feature type="compositionally biased region" description="Basic and acidic residues" evidence="1">
    <location>
        <begin position="514"/>
        <end position="530"/>
    </location>
</feature>
<dbReference type="Gene3D" id="2.60.200.20">
    <property type="match status" value="1"/>
</dbReference>
<proteinExistence type="predicted"/>
<dbReference type="CDD" id="cd15472">
    <property type="entry name" value="Myo5p-like_CBD_Rasip1"/>
    <property type="match status" value="1"/>
</dbReference>
<dbReference type="InterPro" id="IPR008984">
    <property type="entry name" value="SMAD_FHA_dom_sf"/>
</dbReference>
<dbReference type="InterPro" id="IPR052072">
    <property type="entry name" value="Vascular_dev_regulator"/>
</dbReference>
<dbReference type="InterPro" id="IPR000159">
    <property type="entry name" value="RA_dom"/>
</dbReference>
<protein>
    <submittedName>
        <fullName evidence="5">Uncharacterized protein</fullName>
    </submittedName>
</protein>
<sequence length="1492" mass="165130">MIIRQIAYVGASEVLVVADDTDVFVLLCHFVFEGDITGYVMMVSPVKGRSFIDINASVEKNRDVMGNLLAAHGMTGCDTVATYYGIGKGVALKVLRSNVHSLSNVGDINYSVEDAVQQSTRFVLSCYGHPECESMTEARQKIWSTKVSRSIGGAPKLQTLPPTNETFRENVARGHLQVAIWRQAIQPNPPLMDPLNYGWSKDEGSSSLYPTIAAENVAFALEELLKQTGMNQMRCSSEELRSLPPRPPSLPAASPKRRFVKLGRKTSDGSHQSASSTGSSSTSRSAEGVFVRQPSKSRIRRQTNRLSGVFLRVPRSNAGSMALPAGIRTSSSIPGRKESNALGADDPSELSNQITAPGILKIFGNEICEGAHYKSVLATTHSSAKELVKEALERYGLSKEEADSYVLCDTIGSTRDHGWRTEGFRVVSDNEKPLLLQSLWKPREGLARRFEIQRRSLVEEKTSKDKDTITAGINAQARKLQKSRSRVTSTFIERTMGRGHKLWRSQSEMDLLDSESKQETDQRHKERRDSLNQTSVQSYERSKTSPEQNHSLAVPSQGDGGSQPKTETLCPARLRREREGEESEKESSDDNTTQYSIHPPHDCPYLLLLQGCSLTQDFVIYLLAGPKVLFGRQIDPEDESKPGILLFANDTLLRHCYFNRHGAGGPTMLSPCQDAVVMRNGEALSEEVQLSSGDVIGMGQHYLFLFKDPCASTHKNVYDAAPESSMAALPWMLNPATTTSHTEGRILCNTCIATCTDLNSSSCKQSLNRGMPFFQSPECHSLTLQYESGDEDHIVREIFAMGRTSSNDRPPQTAAFLLCMCVQHSASCLQTSDLRRLLLLIANGVQTAMWEHTKDLAAVKPEVIDGESSNPEDLSQQEVMSGLRPLVVWMSNSLELLQFMQFQLPVILQWRTHKEHEQDEDNEVEDLARLEMSLSCVSSASEDTVAILEEVIMLAFQQCVYYITKVLYPVLPGLLDCDPFRESPDLQVPGESAPVLGSGALQVPGEIQHLVDVLSDTWRLLCDCQLHPEISSQLIGYLFYFINASLFNSLMERGSEPGFYHWSRGVRMRANLDFLLEWAHTAGLGEIALEQTHTLASAINLLASPRKNLLQTSWVSLRSEYPALSPAQLHHLLSLYGPASPCRHSWTPSVQDQAAAHQTADILESFDTHHPLVLPDGGYQFEMGGQVTDSAVREQLDKLKEFMSGLSNSKSNQAPATKEQEMDILPKASLETLDTSSVEAIVFDHQSPSTTFGALPPSPPSPPTPSSTQYLDEFISSGAILLSQKLRNLELQTGGSSETRSALESCCLLTPPNTPHIVDRVHLVRPDQERWMNGESETLLTSDVDAHDEGGLVFECLSALRVDRFNSDCPRMERCVELKEEMEEDDHYDDNNDEVFSLELERGERGLGLALVDTRDTPLKVKGIFIRAVVPDSPAARCQKLLPGDRILAVNGVSLLGLDYHSGKDLIQSSGDRLRLLLARSDWMTKAVQTEC</sequence>
<feature type="compositionally biased region" description="Polar residues" evidence="1">
    <location>
        <begin position="531"/>
        <end position="551"/>
    </location>
</feature>
<dbReference type="GO" id="GO:0035024">
    <property type="term" value="P:negative regulation of Rho protein signal transduction"/>
    <property type="evidence" value="ECO:0007669"/>
    <property type="project" value="TreeGrafter"/>
</dbReference>
<comment type="caution">
    <text evidence="5">The sequence shown here is derived from an EMBL/GenBank/DDBJ whole genome shotgun (WGS) entry which is preliminary data.</text>
</comment>
<evidence type="ECO:0000259" key="3">
    <source>
        <dbReference type="PROSITE" id="PS50200"/>
    </source>
</evidence>
<dbReference type="InterPro" id="IPR036034">
    <property type="entry name" value="PDZ_sf"/>
</dbReference>
<feature type="compositionally biased region" description="Acidic residues" evidence="1">
    <location>
        <begin position="580"/>
        <end position="589"/>
    </location>
</feature>
<feature type="region of interest" description="Disordered" evidence="1">
    <location>
        <begin position="322"/>
        <end position="349"/>
    </location>
</feature>
<dbReference type="GO" id="GO:0005911">
    <property type="term" value="C:cell-cell junction"/>
    <property type="evidence" value="ECO:0007669"/>
    <property type="project" value="TreeGrafter"/>
</dbReference>
<dbReference type="Pfam" id="PF17820">
    <property type="entry name" value="PDZ_6"/>
    <property type="match status" value="1"/>
</dbReference>
<gene>
    <name evidence="5" type="ORF">CgunFtcFv8_002303</name>
</gene>
<name>A0AAN8CLM6_CHAGU</name>
<dbReference type="InterPro" id="IPR002710">
    <property type="entry name" value="Dilute_dom"/>
</dbReference>
<dbReference type="Gene3D" id="2.30.42.10">
    <property type="match status" value="1"/>
</dbReference>
<accession>A0AAN8CLM6</accession>
<dbReference type="Pfam" id="PF00788">
    <property type="entry name" value="RA"/>
    <property type="match status" value="1"/>
</dbReference>
<dbReference type="SUPFAM" id="SSF54236">
    <property type="entry name" value="Ubiquitin-like"/>
    <property type="match status" value="1"/>
</dbReference>
<dbReference type="SMART" id="SM01132">
    <property type="entry name" value="DIL"/>
    <property type="match status" value="1"/>
</dbReference>
<evidence type="ECO:0000313" key="5">
    <source>
        <dbReference type="EMBL" id="KAK5906436.1"/>
    </source>
</evidence>
<dbReference type="SMART" id="SM00228">
    <property type="entry name" value="PDZ"/>
    <property type="match status" value="1"/>
</dbReference>
<feature type="domain" description="PDZ" evidence="2">
    <location>
        <begin position="1397"/>
        <end position="1482"/>
    </location>
</feature>
<feature type="domain" description="Ras-associating" evidence="3">
    <location>
        <begin position="356"/>
        <end position="457"/>
    </location>
</feature>
<dbReference type="GO" id="GO:0007165">
    <property type="term" value="P:signal transduction"/>
    <property type="evidence" value="ECO:0007669"/>
    <property type="project" value="InterPro"/>
</dbReference>
<dbReference type="SUPFAM" id="SSF50156">
    <property type="entry name" value="PDZ domain-like"/>
    <property type="match status" value="1"/>
</dbReference>
<dbReference type="PROSITE" id="PS50106">
    <property type="entry name" value="PDZ"/>
    <property type="match status" value="1"/>
</dbReference>
<dbReference type="CDD" id="cd17116">
    <property type="entry name" value="RA_Radil_like"/>
    <property type="match status" value="1"/>
</dbReference>
<dbReference type="SMART" id="SM00314">
    <property type="entry name" value="RA"/>
    <property type="match status" value="1"/>
</dbReference>
<feature type="region of interest" description="Disordered" evidence="1">
    <location>
        <begin position="233"/>
        <end position="303"/>
    </location>
</feature>
<dbReference type="InterPro" id="IPR041489">
    <property type="entry name" value="PDZ_6"/>
</dbReference>
<dbReference type="InterPro" id="IPR029071">
    <property type="entry name" value="Ubiquitin-like_domsf"/>
</dbReference>
<evidence type="ECO:0000259" key="4">
    <source>
        <dbReference type="PROSITE" id="PS51126"/>
    </source>
</evidence>
<feature type="region of interest" description="Disordered" evidence="1">
    <location>
        <begin position="498"/>
        <end position="596"/>
    </location>
</feature>
<feature type="domain" description="Dilute" evidence="4">
    <location>
        <begin position="877"/>
        <end position="1169"/>
    </location>
</feature>
<dbReference type="PROSITE" id="PS50200">
    <property type="entry name" value="RA"/>
    <property type="match status" value="1"/>
</dbReference>
<keyword evidence="6" id="KW-1185">Reference proteome</keyword>
<feature type="compositionally biased region" description="Basic residues" evidence="1">
    <location>
        <begin position="255"/>
        <end position="264"/>
    </location>
</feature>
<dbReference type="PANTHER" id="PTHR16027">
    <property type="entry name" value="DILUTE DOMAIN-CONTAINING PROTEIN YPR089W"/>
    <property type="match status" value="1"/>
</dbReference>
<dbReference type="Pfam" id="PF01843">
    <property type="entry name" value="DIL"/>
    <property type="match status" value="1"/>
</dbReference>
<dbReference type="InterPro" id="IPR001478">
    <property type="entry name" value="PDZ"/>
</dbReference>
<evidence type="ECO:0000256" key="1">
    <source>
        <dbReference type="SAM" id="MobiDB-lite"/>
    </source>
</evidence>
<dbReference type="InterPro" id="IPR037983">
    <property type="entry name" value="CBD_Rasip1/Radil"/>
</dbReference>
<dbReference type="CDD" id="cd06690">
    <property type="entry name" value="PDZ_Radil-like"/>
    <property type="match status" value="1"/>
</dbReference>
<dbReference type="Gene3D" id="3.10.20.90">
    <property type="entry name" value="Phosphatidylinositol 3-kinase Catalytic Subunit, Chain A, domain 1"/>
    <property type="match status" value="1"/>
</dbReference>
<dbReference type="PANTHER" id="PTHR16027:SF4">
    <property type="entry name" value="RAS-INTERACTING PROTEIN 1"/>
    <property type="match status" value="1"/>
</dbReference>
<evidence type="ECO:0000313" key="6">
    <source>
        <dbReference type="Proteomes" id="UP001331515"/>
    </source>
</evidence>